<feature type="compositionally biased region" description="Polar residues" evidence="1">
    <location>
        <begin position="97"/>
        <end position="107"/>
    </location>
</feature>
<name>A0A8H6IAA9_9AGAR</name>
<dbReference type="AlphaFoldDB" id="A0A8H6IAA9"/>
<feature type="transmembrane region" description="Helical" evidence="2">
    <location>
        <begin position="251"/>
        <end position="275"/>
    </location>
</feature>
<feature type="region of interest" description="Disordered" evidence="1">
    <location>
        <begin position="85"/>
        <end position="143"/>
    </location>
</feature>
<dbReference type="Proteomes" id="UP000521943">
    <property type="component" value="Unassembled WGS sequence"/>
</dbReference>
<evidence type="ECO:0000313" key="3">
    <source>
        <dbReference type="EMBL" id="KAF6760662.1"/>
    </source>
</evidence>
<feature type="region of interest" description="Disordered" evidence="1">
    <location>
        <begin position="571"/>
        <end position="604"/>
    </location>
</feature>
<comment type="caution">
    <text evidence="3">The sequence shown here is derived from an EMBL/GenBank/DDBJ whole genome shotgun (WGS) entry which is preliminary data.</text>
</comment>
<keyword evidence="2" id="KW-0812">Transmembrane</keyword>
<reference evidence="3 4" key="1">
    <citation type="submission" date="2020-07" db="EMBL/GenBank/DDBJ databases">
        <title>Comparative genomics of pyrophilous fungi reveals a link between fire events and developmental genes.</title>
        <authorList>
            <consortium name="DOE Joint Genome Institute"/>
            <person name="Steindorff A.S."/>
            <person name="Carver A."/>
            <person name="Calhoun S."/>
            <person name="Stillman K."/>
            <person name="Liu H."/>
            <person name="Lipzen A."/>
            <person name="Pangilinan J."/>
            <person name="Labutti K."/>
            <person name="Bruns T.D."/>
            <person name="Grigoriev I.V."/>
        </authorList>
    </citation>
    <scope>NUCLEOTIDE SEQUENCE [LARGE SCALE GENOMIC DNA]</scope>
    <source>
        <strain evidence="3 4">CBS 144469</strain>
    </source>
</reference>
<feature type="compositionally biased region" description="Pro residues" evidence="1">
    <location>
        <begin position="85"/>
        <end position="96"/>
    </location>
</feature>
<feature type="region of interest" description="Disordered" evidence="1">
    <location>
        <begin position="34"/>
        <end position="54"/>
    </location>
</feature>
<evidence type="ECO:0000256" key="2">
    <source>
        <dbReference type="SAM" id="Phobius"/>
    </source>
</evidence>
<feature type="transmembrane region" description="Helical" evidence="2">
    <location>
        <begin position="336"/>
        <end position="361"/>
    </location>
</feature>
<evidence type="ECO:0000313" key="4">
    <source>
        <dbReference type="Proteomes" id="UP000521943"/>
    </source>
</evidence>
<keyword evidence="2" id="KW-1133">Transmembrane helix</keyword>
<dbReference type="OrthoDB" id="3062801at2759"/>
<proteinExistence type="predicted"/>
<dbReference type="EMBL" id="JACGCI010000012">
    <property type="protein sequence ID" value="KAF6760662.1"/>
    <property type="molecule type" value="Genomic_DNA"/>
</dbReference>
<evidence type="ECO:0000256" key="1">
    <source>
        <dbReference type="SAM" id="MobiDB-lite"/>
    </source>
</evidence>
<keyword evidence="4" id="KW-1185">Reference proteome</keyword>
<accession>A0A8H6IAA9</accession>
<organism evidence="3 4">
    <name type="scientific">Ephemerocybe angulata</name>
    <dbReference type="NCBI Taxonomy" id="980116"/>
    <lineage>
        <taxon>Eukaryota</taxon>
        <taxon>Fungi</taxon>
        <taxon>Dikarya</taxon>
        <taxon>Basidiomycota</taxon>
        <taxon>Agaricomycotina</taxon>
        <taxon>Agaricomycetes</taxon>
        <taxon>Agaricomycetidae</taxon>
        <taxon>Agaricales</taxon>
        <taxon>Agaricineae</taxon>
        <taxon>Psathyrellaceae</taxon>
        <taxon>Ephemerocybe</taxon>
    </lineage>
</organism>
<sequence>MPPRPSRWTSDDYGYVPVDPYRPSAAIGAQNVLGRAEEEPTLDEIRVPKPKPLGYPSYYPIGSPAGGYYPPPAGARYNPFVGAPRPDPWGPIPPPNGTSLDHASTLPQAPLPEDEHTEPQEAPEQPKHAEKPQTEDTQPEVATVAQPPEVTPAAPLPWLALALGIILDQIPRQIYLYLLLRLPALYWSRVTRIFQDANMSMSDIKEMALEIAQNGDFERTLMEQGILPYRASRSSSFANLRNSWHHFISSLLAEWTTLNIISVLLLSAILTILQIETAVAIPLARYSALLSLVCAFMSLLYGCIYIIRFGTMKRTHKAAEWAHESQRTRTSIFWNVWVMLALPAVWLGWSLIFFIVCIMSIVWQTGTTDLEPPFLASKDILAPRVVVSAVLALGLVYLSFITGTLRRYGDLMDQAWKERVKGWAGELYQRDSKTGYGGYPIGTYATSVLGPPLGWGTDIAGYPGGFNKDNSTALPMAQNLSPSGLRDGMPQPSVPFASDAVEEAELADTASAYKHQAIGRWAAYPVPLGEEISGYTGFLSLPIALLDNETFEKPGNLEASVRSWLNGVREADTETPGGDLVSPPDTPMPEVTAREDPVEKKTEVTKEEADAIVQQGLVGLRKPRSWTGEVLLTADRIPLLPTAGMKELRRVGKVVKLFDLTCADGDKPDIVPSIPAVLKSAFMTEERWDAFLKELSGAWGKYRLADHVPMEHKSDKLWWTPTTHKGLTKIAEMVERWNDLIMANSPCVIMLLGTVEKQPAPSDLGKGERSSSEHRMSFSLYMGSRTADPLVLTMEKGEFDEPFQAPIRFSCGDFSVGQPHGPFSMQPYPVQDIYVEYLTRVDEVEEHT</sequence>
<protein>
    <submittedName>
        <fullName evidence="3">Uncharacterized protein</fullName>
    </submittedName>
</protein>
<feature type="compositionally biased region" description="Basic and acidic residues" evidence="1">
    <location>
        <begin position="35"/>
        <end position="47"/>
    </location>
</feature>
<keyword evidence="2" id="KW-0472">Membrane</keyword>
<feature type="transmembrane region" description="Helical" evidence="2">
    <location>
        <begin position="381"/>
        <end position="402"/>
    </location>
</feature>
<feature type="compositionally biased region" description="Basic and acidic residues" evidence="1">
    <location>
        <begin position="592"/>
        <end position="604"/>
    </location>
</feature>
<feature type="compositionally biased region" description="Basic and acidic residues" evidence="1">
    <location>
        <begin position="113"/>
        <end position="134"/>
    </location>
</feature>
<gene>
    <name evidence="3" type="ORF">DFP72DRAFT_1042633</name>
</gene>
<feature type="transmembrane region" description="Helical" evidence="2">
    <location>
        <begin position="287"/>
        <end position="307"/>
    </location>
</feature>